<comment type="caution">
    <text evidence="2">The sequence shown here is derived from an EMBL/GenBank/DDBJ whole genome shotgun (WGS) entry which is preliminary data.</text>
</comment>
<evidence type="ECO:0000313" key="3">
    <source>
        <dbReference type="Proteomes" id="UP000230066"/>
    </source>
</evidence>
<dbReference type="AlphaFoldDB" id="A0A4E0RPE6"/>
<name>A0A4E0RPE6_FASHE</name>
<dbReference type="PANTHER" id="PTHR13659:SF5">
    <property type="entry name" value="PROTEIN FAM8A1"/>
    <property type="match status" value="1"/>
</dbReference>
<accession>A0A4E0RPE6</accession>
<reference evidence="2" key="1">
    <citation type="submission" date="2019-03" db="EMBL/GenBank/DDBJ databases">
        <title>Improved annotation for the trematode Fasciola hepatica.</title>
        <authorList>
            <person name="Choi Y.-J."/>
            <person name="Martin J."/>
            <person name="Mitreva M."/>
        </authorList>
    </citation>
    <scope>NUCLEOTIDE SEQUENCE [LARGE SCALE GENOMIC DNA]</scope>
</reference>
<organism evidence="2 3">
    <name type="scientific">Fasciola hepatica</name>
    <name type="common">Liver fluke</name>
    <dbReference type="NCBI Taxonomy" id="6192"/>
    <lineage>
        <taxon>Eukaryota</taxon>
        <taxon>Metazoa</taxon>
        <taxon>Spiralia</taxon>
        <taxon>Lophotrochozoa</taxon>
        <taxon>Platyhelminthes</taxon>
        <taxon>Trematoda</taxon>
        <taxon>Digenea</taxon>
        <taxon>Plagiorchiida</taxon>
        <taxon>Echinostomata</taxon>
        <taxon>Echinostomatoidea</taxon>
        <taxon>Fasciolidae</taxon>
        <taxon>Fasciola</taxon>
    </lineage>
</organism>
<evidence type="ECO:0000256" key="1">
    <source>
        <dbReference type="SAM" id="MobiDB-lite"/>
    </source>
</evidence>
<dbReference type="InterPro" id="IPR039871">
    <property type="entry name" value="FAM8A1"/>
</dbReference>
<keyword evidence="3" id="KW-1185">Reference proteome</keyword>
<feature type="region of interest" description="Disordered" evidence="1">
    <location>
        <begin position="63"/>
        <end position="82"/>
    </location>
</feature>
<protein>
    <submittedName>
        <fullName evidence="2">Uncharacterized protein</fullName>
    </submittedName>
</protein>
<evidence type="ECO:0000313" key="2">
    <source>
        <dbReference type="EMBL" id="THD27514.1"/>
    </source>
</evidence>
<feature type="compositionally biased region" description="Basic and acidic residues" evidence="1">
    <location>
        <begin position="71"/>
        <end position="80"/>
    </location>
</feature>
<dbReference type="Proteomes" id="UP000230066">
    <property type="component" value="Unassembled WGS sequence"/>
</dbReference>
<dbReference type="EMBL" id="JXXN02000401">
    <property type="protein sequence ID" value="THD27514.1"/>
    <property type="molecule type" value="Genomic_DNA"/>
</dbReference>
<proteinExistence type="predicted"/>
<gene>
    <name evidence="2" type="ORF">D915_001469</name>
</gene>
<dbReference type="PANTHER" id="PTHR13659">
    <property type="entry name" value="AUTOSOMAL HIGHLY CONSERVED PROTEIN"/>
    <property type="match status" value="1"/>
</dbReference>
<sequence>MDWSHYYETLETWVSEQYRSFESTRSNLLNMALERERFIQAQCLALSKYGAEMRKFQLCAPQSVPSTDARSSGRDNEQRPRNRCKSLITSKRTAISSQLFLISLIKNESSFTYFGLNVLSSAPEYRTFRRAKLWANSEFRRRGLPSSRFEKLLSLLQNGVEDEIEVYDLDLLFLIDHLGRFLSALVEAVFISYCFFGRGPGGATIGKWLMNLQVVSCDEVIPLPDMVEVSPGTHLGFARALERSNHHPYSSSTRMNPPRIKTNFSPFGRTTRLLTI</sequence>